<dbReference type="InterPro" id="IPR009061">
    <property type="entry name" value="DNA-bd_dom_put_sf"/>
</dbReference>
<organism evidence="1 2">
    <name type="scientific">Flavobacterium branchiophilum</name>
    <dbReference type="NCBI Taxonomy" id="55197"/>
    <lineage>
        <taxon>Bacteria</taxon>
        <taxon>Pseudomonadati</taxon>
        <taxon>Bacteroidota</taxon>
        <taxon>Flavobacteriia</taxon>
        <taxon>Flavobacteriales</taxon>
        <taxon>Flavobacteriaceae</taxon>
        <taxon>Flavobacterium</taxon>
    </lineage>
</organism>
<sequence length="104" mass="12240">MENTVITAIPLHELESKFAKIVEDKIRGLLFENSKQEQNTKEQYATREEVSKRLRISLPTLNTLSKKGIITSYRIGRRVLYKWEEVEGILQEITSTKYKRKDLK</sequence>
<name>A0A543G609_9FLAO</name>
<proteinExistence type="predicted"/>
<evidence type="ECO:0000313" key="2">
    <source>
        <dbReference type="Proteomes" id="UP000320773"/>
    </source>
</evidence>
<dbReference type="EMBL" id="VFPJ01000001">
    <property type="protein sequence ID" value="TQM41518.1"/>
    <property type="molecule type" value="Genomic_DNA"/>
</dbReference>
<dbReference type="SUPFAM" id="SSF46955">
    <property type="entry name" value="Putative DNA-binding domain"/>
    <property type="match status" value="1"/>
</dbReference>
<dbReference type="RefSeq" id="WP_089081497.1">
    <property type="nucleotide sequence ID" value="NZ_VFPJ01000001.1"/>
</dbReference>
<reference evidence="1 2" key="1">
    <citation type="submission" date="2019-06" db="EMBL/GenBank/DDBJ databases">
        <title>Genomic Encyclopedia of Archaeal and Bacterial Type Strains, Phase II (KMG-II): from individual species to whole genera.</title>
        <authorList>
            <person name="Goeker M."/>
        </authorList>
    </citation>
    <scope>NUCLEOTIDE SEQUENCE [LARGE SCALE GENOMIC DNA]</scope>
    <source>
        <strain evidence="1 2">DSM 24789</strain>
    </source>
</reference>
<accession>A0A543G609</accession>
<gene>
    <name evidence="1" type="ORF">BC670_2495</name>
</gene>
<evidence type="ECO:0000313" key="1">
    <source>
        <dbReference type="EMBL" id="TQM41518.1"/>
    </source>
</evidence>
<dbReference type="Proteomes" id="UP000320773">
    <property type="component" value="Unassembled WGS sequence"/>
</dbReference>
<dbReference type="PANTHER" id="PTHR34585">
    <property type="match status" value="1"/>
</dbReference>
<protein>
    <submittedName>
        <fullName evidence="1">Excisionase family DNA binding protein</fullName>
    </submittedName>
</protein>
<dbReference type="AlphaFoldDB" id="A0A543G609"/>
<dbReference type="PANTHER" id="PTHR34585:SF22">
    <property type="entry name" value="HELIX-TURN-HELIX DOMAIN-CONTAINING PROTEIN"/>
    <property type="match status" value="1"/>
</dbReference>
<comment type="caution">
    <text evidence="1">The sequence shown here is derived from an EMBL/GenBank/DDBJ whole genome shotgun (WGS) entry which is preliminary data.</text>
</comment>